<protein>
    <submittedName>
        <fullName evidence="2">Uncharacterized protein</fullName>
    </submittedName>
</protein>
<sequence>MNFMKKIVISLCTIAAVAVIVVGATRSYFSDTETSTNNIIQTGTVDIDIDGQNPWTGKFNWENVKPGDTKEITFVIRNVGAYPVKLWKIIKNLTTEENEIIEPEQDWYNANNGGNPKNDIDAAMVYEMYIDGQIAVEKEAGITLDEIKDYYMNLVKLDEATDPSYTGPDPNGSGILNPGGSITVVQRYHFREDTGNWAQSDKMAFDIEILAQQVNAPEPVKQLSFMNNKFVSGDWHAIADAKIGLLKYDSMAPMFNYNFAGIGLNSTTEYCLIYYADPNGNGTGGLTGALVANGNPSGNGELILSGSKDLGDLPNINDTNYPIGGAKIWLLPCNKYNANRTASWPADNNNWLFDNWPGFIKYAKGDAPIPPVGGSQTILLNELGNDINNQYGYPHDYSGANVNFTYNTPASSKLSGTITASGLKPYATYQVKFIGKPTCGYGTLGDDTANEYIGYQGRWTVLNSSCAGAGCNRTDAEYAANKLKADSDSTKECIAGYLVWDFFTADSSGNATKLAQTANSYHVLWSGGGVCDTNVNNYLAYLDSAHPTVLFSPADKVDGEIERGACGGLTLNPGTYDLEMALTEESFHQGNWATVLMKDINFVIY</sequence>
<feature type="chain" id="PRO_5014999324" evidence="1">
    <location>
        <begin position="24"/>
        <end position="605"/>
    </location>
</feature>
<accession>A0A2M7AWA2</accession>
<dbReference type="Proteomes" id="UP000228775">
    <property type="component" value="Unassembled WGS sequence"/>
</dbReference>
<proteinExistence type="predicted"/>
<feature type="signal peptide" evidence="1">
    <location>
        <begin position="1"/>
        <end position="23"/>
    </location>
</feature>
<reference evidence="3" key="1">
    <citation type="submission" date="2017-09" db="EMBL/GenBank/DDBJ databases">
        <title>Depth-based differentiation of microbial function through sediment-hosted aquifers and enrichment of novel symbionts in the deep terrestrial subsurface.</title>
        <authorList>
            <person name="Probst A.J."/>
            <person name="Ladd B."/>
            <person name="Jarett J.K."/>
            <person name="Geller-Mcgrath D.E."/>
            <person name="Sieber C.M.K."/>
            <person name="Emerson J.B."/>
            <person name="Anantharaman K."/>
            <person name="Thomas B.C."/>
            <person name="Malmstrom R."/>
            <person name="Stieglmeier M."/>
            <person name="Klingl A."/>
            <person name="Woyke T."/>
            <person name="Ryan C.M."/>
            <person name="Banfield J.F."/>
        </authorList>
    </citation>
    <scope>NUCLEOTIDE SEQUENCE [LARGE SCALE GENOMIC DNA]</scope>
</reference>
<evidence type="ECO:0000256" key="1">
    <source>
        <dbReference type="SAM" id="SignalP"/>
    </source>
</evidence>
<dbReference type="AlphaFoldDB" id="A0A2M7AWA2"/>
<comment type="caution">
    <text evidence="2">The sequence shown here is derived from an EMBL/GenBank/DDBJ whole genome shotgun (WGS) entry which is preliminary data.</text>
</comment>
<name>A0A2M7AWA2_9BACT</name>
<dbReference type="EMBL" id="PEVY01000075">
    <property type="protein sequence ID" value="PIU74910.1"/>
    <property type="molecule type" value="Genomic_DNA"/>
</dbReference>
<dbReference type="Pfam" id="PF12389">
    <property type="entry name" value="Peptidase_M73"/>
    <property type="match status" value="1"/>
</dbReference>
<evidence type="ECO:0000313" key="2">
    <source>
        <dbReference type="EMBL" id="PIU74910.1"/>
    </source>
</evidence>
<keyword evidence="1" id="KW-0732">Signal</keyword>
<organism evidence="2 3">
    <name type="scientific">Candidatus Portnoybacteria bacterium CG06_land_8_20_14_3_00_39_12</name>
    <dbReference type="NCBI Taxonomy" id="1974809"/>
    <lineage>
        <taxon>Bacteria</taxon>
        <taxon>Candidatus Portnoyibacteriota</taxon>
    </lineage>
</organism>
<dbReference type="InterPro" id="IPR023833">
    <property type="entry name" value="Signal_pept_SipW-depend-type"/>
</dbReference>
<gene>
    <name evidence="2" type="ORF">COS76_03595</name>
</gene>
<dbReference type="InterPro" id="IPR022121">
    <property type="entry name" value="Peptidase_M73_camelysin"/>
</dbReference>
<dbReference type="NCBIfam" id="TIGR04088">
    <property type="entry name" value="cognate_SipW"/>
    <property type="match status" value="1"/>
</dbReference>
<evidence type="ECO:0000313" key="3">
    <source>
        <dbReference type="Proteomes" id="UP000228775"/>
    </source>
</evidence>